<name>A0A345HD72_9FLAO</name>
<dbReference type="KEGG" id="fat:DVK85_09905"/>
<dbReference type="AlphaFoldDB" id="A0A345HD72"/>
<organism evidence="1 2">
    <name type="scientific">Flavobacterium arcticum</name>
    <dbReference type="NCBI Taxonomy" id="1784713"/>
    <lineage>
        <taxon>Bacteria</taxon>
        <taxon>Pseudomonadati</taxon>
        <taxon>Bacteroidota</taxon>
        <taxon>Flavobacteriia</taxon>
        <taxon>Flavobacteriales</taxon>
        <taxon>Flavobacteriaceae</taxon>
        <taxon>Flavobacterium</taxon>
    </lineage>
</organism>
<accession>A0A345HD72</accession>
<dbReference type="EMBL" id="CP031188">
    <property type="protein sequence ID" value="AXG74532.1"/>
    <property type="molecule type" value="Genomic_DNA"/>
</dbReference>
<evidence type="ECO:0000313" key="1">
    <source>
        <dbReference type="EMBL" id="AXG74532.1"/>
    </source>
</evidence>
<keyword evidence="2" id="KW-1185">Reference proteome</keyword>
<dbReference type="OrthoDB" id="823362at2"/>
<dbReference type="Proteomes" id="UP000253951">
    <property type="component" value="Chromosome"/>
</dbReference>
<dbReference type="RefSeq" id="WP_114678290.1">
    <property type="nucleotide sequence ID" value="NZ_CP031188.1"/>
</dbReference>
<protein>
    <submittedName>
        <fullName evidence="1">Uncharacterized protein</fullName>
    </submittedName>
</protein>
<sequence>MKTYTFLSLLLFITCNLLGQQISKKEYLLDENGNSISLEDFKAKLSLTYTYGIIENDTAAIAKIVLREEKGKLNQEQLKEIKSTLKALTNRSFEDDQTLVIHFFYKPDKNPNGSCIDNYTSDNKYHRFFKRNPEYIRFNITEKDYKFKSKNVSEDTTNTLYKYFLYGGKCGNYMIIKPDGSYLKHIGEYIQKEIPKKLAEDW</sequence>
<evidence type="ECO:0000313" key="2">
    <source>
        <dbReference type="Proteomes" id="UP000253951"/>
    </source>
</evidence>
<gene>
    <name evidence="1" type="ORF">DVK85_09905</name>
</gene>
<proteinExistence type="predicted"/>
<reference evidence="1 2" key="1">
    <citation type="submission" date="2018-07" db="EMBL/GenBank/DDBJ databases">
        <title>Complete genome sequence of Flavobacterium arcticum type strain SM1502T.</title>
        <authorList>
            <person name="Li Y."/>
            <person name="Li D.-D."/>
        </authorList>
    </citation>
    <scope>NUCLEOTIDE SEQUENCE [LARGE SCALE GENOMIC DNA]</scope>
    <source>
        <strain evidence="1 2">SM1502</strain>
    </source>
</reference>